<dbReference type="InterPro" id="IPR002524">
    <property type="entry name" value="Cation_efflux"/>
</dbReference>
<accession>A0A369V545</accession>
<feature type="transmembrane region" description="Helical" evidence="7">
    <location>
        <begin position="112"/>
        <end position="133"/>
    </location>
</feature>
<evidence type="ECO:0000256" key="5">
    <source>
        <dbReference type="ARBA" id="ARBA00023136"/>
    </source>
</evidence>
<dbReference type="STRING" id="146923.Spa2297_29850"/>
<organism evidence="9 10">
    <name type="scientific">Streptomyces parvulus</name>
    <dbReference type="NCBI Taxonomy" id="146923"/>
    <lineage>
        <taxon>Bacteria</taxon>
        <taxon>Bacillati</taxon>
        <taxon>Actinomycetota</taxon>
        <taxon>Actinomycetes</taxon>
        <taxon>Kitasatosporales</taxon>
        <taxon>Streptomycetaceae</taxon>
        <taxon>Streptomyces</taxon>
    </lineage>
</organism>
<dbReference type="InterPro" id="IPR058533">
    <property type="entry name" value="Cation_efflux_TM"/>
</dbReference>
<comment type="caution">
    <text evidence="9">The sequence shown here is derived from an EMBL/GenBank/DDBJ whole genome shotgun (WGS) entry which is preliminary data.</text>
</comment>
<feature type="transmembrane region" description="Helical" evidence="7">
    <location>
        <begin position="187"/>
        <end position="212"/>
    </location>
</feature>
<dbReference type="InterPro" id="IPR027469">
    <property type="entry name" value="Cation_efflux_TMD_sf"/>
</dbReference>
<dbReference type="EMBL" id="QQBH01000010">
    <property type="protein sequence ID" value="RDD87797.1"/>
    <property type="molecule type" value="Genomic_DNA"/>
</dbReference>
<dbReference type="GO" id="GO:0008324">
    <property type="term" value="F:monoatomic cation transmembrane transporter activity"/>
    <property type="evidence" value="ECO:0007669"/>
    <property type="project" value="InterPro"/>
</dbReference>
<evidence type="ECO:0000256" key="3">
    <source>
        <dbReference type="ARBA" id="ARBA00022692"/>
    </source>
</evidence>
<dbReference type="SUPFAM" id="SSF161111">
    <property type="entry name" value="Cation efflux protein transmembrane domain-like"/>
    <property type="match status" value="1"/>
</dbReference>
<feature type="compositionally biased region" description="Basic and acidic residues" evidence="6">
    <location>
        <begin position="47"/>
        <end position="65"/>
    </location>
</feature>
<dbReference type="OrthoDB" id="9806522at2"/>
<feature type="domain" description="Cation efflux protein transmembrane" evidence="8">
    <location>
        <begin position="86"/>
        <end position="289"/>
    </location>
</feature>
<proteinExistence type="predicted"/>
<dbReference type="InterPro" id="IPR040177">
    <property type="entry name" value="SLC30A9"/>
</dbReference>
<dbReference type="AlphaFoldDB" id="A0A369V545"/>
<dbReference type="NCBIfam" id="TIGR01297">
    <property type="entry name" value="CDF"/>
    <property type="match status" value="1"/>
</dbReference>
<comment type="subcellular location">
    <subcellularLocation>
        <location evidence="1">Membrane</location>
        <topology evidence="1">Multi-pass membrane protein</topology>
    </subcellularLocation>
</comment>
<keyword evidence="3 7" id="KW-0812">Transmembrane</keyword>
<name>A0A369V545_9ACTN</name>
<feature type="transmembrane region" description="Helical" evidence="7">
    <location>
        <begin position="260"/>
        <end position="279"/>
    </location>
</feature>
<feature type="transmembrane region" description="Helical" evidence="7">
    <location>
        <begin position="84"/>
        <end position="106"/>
    </location>
</feature>
<dbReference type="PANTHER" id="PTHR13414">
    <property type="entry name" value="HUEL-CATION TRANSPORTER"/>
    <property type="match status" value="1"/>
</dbReference>
<dbReference type="PANTHER" id="PTHR13414:SF9">
    <property type="entry name" value="PROTON-COUPLED ZINC ANTIPORTER SLC30A9, MITOCHONDRIAL"/>
    <property type="match status" value="1"/>
</dbReference>
<sequence>MGLPPVFRVPCWTRSPISPVGTGGPPTRRGVSGTGPGIRPFVTGTAAHERTGREDGRVDYGKGEDGSGGGDVSAETKADRKTRVTVLVALAANLVIAVAKAIGGFIAGSPALLSEAAHSVADSMNEVFLLAALRRSRRPADRKHPFGYGKERFFWSLLAAVGIFVMGGCFSFYQGVEALRSGADEELSGYVAGLVVLGIALLAEGASLLRALHQVRGQGGLASGLRDPALRTVVAEDGTAVLGVTLAMAGMVLHMVTGQVVWEACASLAIGALLVYVAYRLGREARDQLIGEAADPEASGRICALLEAQPEIDSVEALFTMKTGLDSTLVAARVDLVPGMDSERVEEVAVRIKRSIANTVPEAGQIFLDVTDRPAREAAQSPAATGERGGA</sequence>
<dbReference type="GO" id="GO:0006829">
    <property type="term" value="P:zinc ion transport"/>
    <property type="evidence" value="ECO:0007669"/>
    <property type="project" value="InterPro"/>
</dbReference>
<keyword evidence="5 7" id="KW-0472">Membrane</keyword>
<dbReference type="GO" id="GO:0016020">
    <property type="term" value="C:membrane"/>
    <property type="evidence" value="ECO:0007669"/>
    <property type="project" value="UniProtKB-SubCell"/>
</dbReference>
<feature type="region of interest" description="Disordered" evidence="6">
    <location>
        <begin position="18"/>
        <end position="76"/>
    </location>
</feature>
<evidence type="ECO:0000256" key="6">
    <source>
        <dbReference type="SAM" id="MobiDB-lite"/>
    </source>
</evidence>
<keyword evidence="2" id="KW-0813">Transport</keyword>
<protein>
    <submittedName>
        <fullName evidence="9">Cation transporter</fullName>
    </submittedName>
</protein>
<gene>
    <name evidence="9" type="ORF">DVZ84_17110</name>
</gene>
<dbReference type="Gene3D" id="1.20.1510.10">
    <property type="entry name" value="Cation efflux protein transmembrane domain"/>
    <property type="match status" value="1"/>
</dbReference>
<evidence type="ECO:0000313" key="9">
    <source>
        <dbReference type="EMBL" id="RDD87797.1"/>
    </source>
</evidence>
<feature type="transmembrane region" description="Helical" evidence="7">
    <location>
        <begin position="233"/>
        <end position="254"/>
    </location>
</feature>
<dbReference type="Pfam" id="PF01545">
    <property type="entry name" value="Cation_efflux"/>
    <property type="match status" value="1"/>
</dbReference>
<evidence type="ECO:0000256" key="7">
    <source>
        <dbReference type="SAM" id="Phobius"/>
    </source>
</evidence>
<evidence type="ECO:0000256" key="4">
    <source>
        <dbReference type="ARBA" id="ARBA00022989"/>
    </source>
</evidence>
<reference evidence="9 10" key="1">
    <citation type="submission" date="2018-07" db="EMBL/GenBank/DDBJ databases">
        <title>Genome guided investigation of antibiotics producing actinomycetales strain isolated from a Macau mangrove ecosystem.</title>
        <authorList>
            <person name="Hu D."/>
        </authorList>
    </citation>
    <scope>NUCLEOTIDE SEQUENCE [LARGE SCALE GENOMIC DNA]</scope>
    <source>
        <strain evidence="9 10">2297</strain>
    </source>
</reference>
<dbReference type="Proteomes" id="UP000253742">
    <property type="component" value="Unassembled WGS sequence"/>
</dbReference>
<evidence type="ECO:0000259" key="8">
    <source>
        <dbReference type="Pfam" id="PF01545"/>
    </source>
</evidence>
<evidence type="ECO:0000313" key="10">
    <source>
        <dbReference type="Proteomes" id="UP000253742"/>
    </source>
</evidence>
<evidence type="ECO:0000256" key="1">
    <source>
        <dbReference type="ARBA" id="ARBA00004141"/>
    </source>
</evidence>
<feature type="transmembrane region" description="Helical" evidence="7">
    <location>
        <begin position="153"/>
        <end position="175"/>
    </location>
</feature>
<evidence type="ECO:0000256" key="2">
    <source>
        <dbReference type="ARBA" id="ARBA00022448"/>
    </source>
</evidence>
<keyword evidence="4 7" id="KW-1133">Transmembrane helix</keyword>